<organism evidence="2 3">
    <name type="scientific">Martelella endophytica</name>
    <dbReference type="NCBI Taxonomy" id="1486262"/>
    <lineage>
        <taxon>Bacteria</taxon>
        <taxon>Pseudomonadati</taxon>
        <taxon>Pseudomonadota</taxon>
        <taxon>Alphaproteobacteria</taxon>
        <taxon>Hyphomicrobiales</taxon>
        <taxon>Aurantimonadaceae</taxon>
        <taxon>Martelella</taxon>
    </lineage>
</organism>
<sequence>MAALVTWLAKLGAGGIVDRAIDLVEKRAALENDSEKVRAELTAEYLKQVVAETREMATLNTEKLSVPWFWLFASLFLVPLAIWWAAICLYNMLWCPDCIYAQSWTIAAFPSPLDDWAGSMIQWVFYIGSGVAGLRAILK</sequence>
<gene>
    <name evidence="2" type="ORF">TM49_17250</name>
</gene>
<dbReference type="STRING" id="1486262.TM49_17250"/>
<keyword evidence="1" id="KW-1133">Transmembrane helix</keyword>
<reference evidence="2 3" key="1">
    <citation type="journal article" date="2015" name="Genome Announc.">
        <title>Complete genome sequence of Martelella endophytica YC6887, which has antifungal activity associated with a halophyte.</title>
        <authorList>
            <person name="Khan A."/>
            <person name="Khan H."/>
            <person name="Chung E.J."/>
            <person name="Hossain M.T."/>
            <person name="Chung Y.R."/>
        </authorList>
    </citation>
    <scope>NUCLEOTIDE SEQUENCE [LARGE SCALE GENOMIC DNA]</scope>
    <source>
        <strain evidence="2">YC6887</strain>
    </source>
</reference>
<dbReference type="PATRIC" id="fig|1486262.3.peg.3569"/>
<evidence type="ECO:0000313" key="2">
    <source>
        <dbReference type="EMBL" id="AJY48303.1"/>
    </source>
</evidence>
<feature type="transmembrane region" description="Helical" evidence="1">
    <location>
        <begin position="120"/>
        <end position="138"/>
    </location>
</feature>
<proteinExistence type="predicted"/>
<dbReference type="KEGG" id="mey:TM49_17250"/>
<accession>A0A0D5LXW6</accession>
<protein>
    <submittedName>
        <fullName evidence="2">Uncharacterized protein</fullName>
    </submittedName>
</protein>
<dbReference type="EMBL" id="CP010803">
    <property type="protein sequence ID" value="AJY48303.1"/>
    <property type="molecule type" value="Genomic_DNA"/>
</dbReference>
<evidence type="ECO:0000256" key="1">
    <source>
        <dbReference type="SAM" id="Phobius"/>
    </source>
</evidence>
<keyword evidence="1" id="KW-0472">Membrane</keyword>
<name>A0A0D5LXW6_MAREN</name>
<dbReference type="AlphaFoldDB" id="A0A0D5LXW6"/>
<dbReference type="Proteomes" id="UP000032611">
    <property type="component" value="Chromosome"/>
</dbReference>
<keyword evidence="3" id="KW-1185">Reference proteome</keyword>
<evidence type="ECO:0000313" key="3">
    <source>
        <dbReference type="Proteomes" id="UP000032611"/>
    </source>
</evidence>
<dbReference type="OrthoDB" id="8449249at2"/>
<feature type="transmembrane region" description="Helical" evidence="1">
    <location>
        <begin position="68"/>
        <end position="87"/>
    </location>
</feature>
<keyword evidence="1" id="KW-0812">Transmembrane</keyword>
<dbReference type="HOGENOM" id="CLU_152498_0_0_5"/>